<evidence type="ECO:0000313" key="2">
    <source>
        <dbReference type="Proteomes" id="UP001523550"/>
    </source>
</evidence>
<dbReference type="Proteomes" id="UP001523550">
    <property type="component" value="Unassembled WGS sequence"/>
</dbReference>
<sequence>MYPLRVLRGFSVVSVFQKSRTRYNLLRLNRE</sequence>
<name>A0ABT1G9A2_9GAMM</name>
<reference evidence="1 2" key="1">
    <citation type="submission" date="2022-03" db="EMBL/GenBank/DDBJ databases">
        <title>Genomic Encyclopedia of Type Strains, Phase III (KMG-III): the genomes of soil and plant-associated and newly described type strains.</title>
        <authorList>
            <person name="Whitman W."/>
        </authorList>
    </citation>
    <scope>NUCLEOTIDE SEQUENCE [LARGE SCALE GENOMIC DNA]</scope>
    <source>
        <strain evidence="1 2">BSker1</strain>
    </source>
</reference>
<gene>
    <name evidence="1" type="ORF">J2T60_001480</name>
</gene>
<comment type="caution">
    <text evidence="1">The sequence shown here is derived from an EMBL/GenBank/DDBJ whole genome shotgun (WGS) entry which is preliminary data.</text>
</comment>
<protein>
    <submittedName>
        <fullName evidence="1">Uncharacterized protein</fullName>
    </submittedName>
</protein>
<keyword evidence="2" id="KW-1185">Reference proteome</keyword>
<accession>A0ABT1G9A2</accession>
<organism evidence="1 2">
    <name type="scientific">Natronospira proteinivora</name>
    <dbReference type="NCBI Taxonomy" id="1807133"/>
    <lineage>
        <taxon>Bacteria</taxon>
        <taxon>Pseudomonadati</taxon>
        <taxon>Pseudomonadota</taxon>
        <taxon>Gammaproteobacteria</taxon>
        <taxon>Natronospirales</taxon>
        <taxon>Natronospiraceae</taxon>
        <taxon>Natronospira</taxon>
    </lineage>
</organism>
<evidence type="ECO:0000313" key="1">
    <source>
        <dbReference type="EMBL" id="MCP1727480.1"/>
    </source>
</evidence>
<dbReference type="EMBL" id="JALJYF010000002">
    <property type="protein sequence ID" value="MCP1727480.1"/>
    <property type="molecule type" value="Genomic_DNA"/>
</dbReference>
<proteinExistence type="predicted"/>